<dbReference type="InterPro" id="IPR009027">
    <property type="entry name" value="Ribosomal_bL9/RNase_H1_N"/>
</dbReference>
<comment type="caution">
    <text evidence="9">The sequence shown here is derived from an EMBL/GenBank/DDBJ whole genome shotgun (WGS) entry which is preliminary data.</text>
</comment>
<organism evidence="9 10">
    <name type="scientific">Leuconostoc holzapfelii</name>
    <dbReference type="NCBI Taxonomy" id="434464"/>
    <lineage>
        <taxon>Bacteria</taxon>
        <taxon>Bacillati</taxon>
        <taxon>Bacillota</taxon>
        <taxon>Bacilli</taxon>
        <taxon>Lactobacillales</taxon>
        <taxon>Lactobacillaceae</taxon>
        <taxon>Leuconostoc</taxon>
    </lineage>
</organism>
<evidence type="ECO:0000256" key="7">
    <source>
        <dbReference type="HAMAP-Rule" id="MF_00503"/>
    </source>
</evidence>
<evidence type="ECO:0000256" key="5">
    <source>
        <dbReference type="ARBA" id="ARBA00023274"/>
    </source>
</evidence>
<dbReference type="Proteomes" id="UP001525857">
    <property type="component" value="Unassembled WGS sequence"/>
</dbReference>
<accession>A0ABT2NU46</accession>
<keyword evidence="2 7" id="KW-0699">rRNA-binding</keyword>
<dbReference type="SUPFAM" id="SSF55658">
    <property type="entry name" value="L9 N-domain-like"/>
    <property type="match status" value="1"/>
</dbReference>
<sequence length="150" mass="16245">MKVVFLEDVKGRGKKGEIKEVPDGYANNFLIKNKKAEPATGKNLGAVKGRQKAEEKAAAELLAEAQTLKTTIEDDAFVVEIKGKSGADGRLFGAVSSKQIAAALAEQKQIKVDKRKLELNQPIHALGYTTVPLKLHRDVTADLRVHVSEG</sequence>
<comment type="function">
    <text evidence="7">Binds to the 23S rRNA.</text>
</comment>
<gene>
    <name evidence="7" type="primary">rplI</name>
    <name evidence="9" type="ORF">D0501_02070</name>
</gene>
<dbReference type="InterPro" id="IPR020069">
    <property type="entry name" value="Ribosomal_bL9_C"/>
</dbReference>
<dbReference type="Gene3D" id="3.10.430.100">
    <property type="entry name" value="Ribosomal protein L9, C-terminal domain"/>
    <property type="match status" value="1"/>
</dbReference>
<dbReference type="EMBL" id="QVOV01000003">
    <property type="protein sequence ID" value="MCT8388885.1"/>
    <property type="molecule type" value="Genomic_DNA"/>
</dbReference>
<evidence type="ECO:0000259" key="8">
    <source>
        <dbReference type="PROSITE" id="PS00651"/>
    </source>
</evidence>
<keyword evidence="10" id="KW-1185">Reference proteome</keyword>
<dbReference type="RefSeq" id="WP_261656526.1">
    <property type="nucleotide sequence ID" value="NZ_QVOV01000003.1"/>
</dbReference>
<dbReference type="SUPFAM" id="SSF55653">
    <property type="entry name" value="Ribosomal protein L9 C-domain"/>
    <property type="match status" value="1"/>
</dbReference>
<evidence type="ECO:0000313" key="9">
    <source>
        <dbReference type="EMBL" id="MCT8388885.1"/>
    </source>
</evidence>
<dbReference type="Pfam" id="PF01281">
    <property type="entry name" value="Ribosomal_L9_N"/>
    <property type="match status" value="1"/>
</dbReference>
<keyword evidence="3 7" id="KW-0694">RNA-binding</keyword>
<evidence type="ECO:0000256" key="1">
    <source>
        <dbReference type="ARBA" id="ARBA00010605"/>
    </source>
</evidence>
<evidence type="ECO:0000256" key="6">
    <source>
        <dbReference type="ARBA" id="ARBA00035292"/>
    </source>
</evidence>
<dbReference type="InterPro" id="IPR036935">
    <property type="entry name" value="Ribosomal_bL9_N_sf"/>
</dbReference>
<evidence type="ECO:0000256" key="2">
    <source>
        <dbReference type="ARBA" id="ARBA00022730"/>
    </source>
</evidence>
<comment type="similarity">
    <text evidence="1 7">Belongs to the bacterial ribosomal protein bL9 family.</text>
</comment>
<protein>
    <recommendedName>
        <fullName evidence="6 7">Large ribosomal subunit protein bL9</fullName>
    </recommendedName>
</protein>
<reference evidence="9 10" key="1">
    <citation type="submission" date="2018-08" db="EMBL/GenBank/DDBJ databases">
        <title>Draft genome sequences of Leuconostoc spp. and Weissella spp. with biocontrol potential.</title>
        <authorList>
            <person name="Lo R."/>
            <person name="Ho V.T.T."/>
            <person name="Turner M.S."/>
        </authorList>
    </citation>
    <scope>NUCLEOTIDE SEQUENCE [LARGE SCALE GENOMIC DNA]</scope>
    <source>
        <strain evidence="9 10">733</strain>
    </source>
</reference>
<dbReference type="InterPro" id="IPR020070">
    <property type="entry name" value="Ribosomal_bL9_N"/>
</dbReference>
<dbReference type="PANTHER" id="PTHR21368">
    <property type="entry name" value="50S RIBOSOMAL PROTEIN L9"/>
    <property type="match status" value="1"/>
</dbReference>
<name>A0ABT2NU46_9LACO</name>
<evidence type="ECO:0000256" key="4">
    <source>
        <dbReference type="ARBA" id="ARBA00022980"/>
    </source>
</evidence>
<keyword evidence="5 7" id="KW-0687">Ribonucleoprotein</keyword>
<dbReference type="InterPro" id="IPR020594">
    <property type="entry name" value="Ribosomal_bL9_bac/chp"/>
</dbReference>
<evidence type="ECO:0000313" key="10">
    <source>
        <dbReference type="Proteomes" id="UP001525857"/>
    </source>
</evidence>
<keyword evidence="4 7" id="KW-0689">Ribosomal protein</keyword>
<feature type="domain" description="Ribosomal protein L9" evidence="8">
    <location>
        <begin position="13"/>
        <end position="40"/>
    </location>
</feature>
<dbReference type="NCBIfam" id="TIGR00158">
    <property type="entry name" value="L9"/>
    <property type="match status" value="1"/>
</dbReference>
<dbReference type="InterPro" id="IPR036791">
    <property type="entry name" value="Ribosomal_bL9_C_sf"/>
</dbReference>
<dbReference type="InterPro" id="IPR000244">
    <property type="entry name" value="Ribosomal_bL9"/>
</dbReference>
<dbReference type="Gene3D" id="3.40.5.10">
    <property type="entry name" value="Ribosomal protein L9, N-terminal domain"/>
    <property type="match status" value="1"/>
</dbReference>
<dbReference type="GO" id="GO:0005840">
    <property type="term" value="C:ribosome"/>
    <property type="evidence" value="ECO:0007669"/>
    <property type="project" value="UniProtKB-KW"/>
</dbReference>
<evidence type="ECO:0000256" key="3">
    <source>
        <dbReference type="ARBA" id="ARBA00022884"/>
    </source>
</evidence>
<dbReference type="Pfam" id="PF03948">
    <property type="entry name" value="Ribosomal_L9_C"/>
    <property type="match status" value="1"/>
</dbReference>
<dbReference type="PROSITE" id="PS00651">
    <property type="entry name" value="RIBOSOMAL_L9"/>
    <property type="match status" value="1"/>
</dbReference>
<dbReference type="HAMAP" id="MF_00503">
    <property type="entry name" value="Ribosomal_bL9"/>
    <property type="match status" value="1"/>
</dbReference>
<proteinExistence type="inferred from homology"/>